<evidence type="ECO:0000313" key="11">
    <source>
        <dbReference type="Proteomes" id="UP000023152"/>
    </source>
</evidence>
<comment type="similarity">
    <text evidence="1">Belongs to the protein-tyrosine phosphatase family. Non-receptor class dual specificity subfamily.</text>
</comment>
<dbReference type="GO" id="GO:0005829">
    <property type="term" value="C:cytosol"/>
    <property type="evidence" value="ECO:0007669"/>
    <property type="project" value="TreeGrafter"/>
</dbReference>
<dbReference type="InterPro" id="IPR000387">
    <property type="entry name" value="Tyr_Pase_dom"/>
</dbReference>
<comment type="catalytic activity">
    <reaction evidence="5">
        <text>O-phospho-L-threonyl-[protein] + H2O = L-threonyl-[protein] + phosphate</text>
        <dbReference type="Rhea" id="RHEA:47004"/>
        <dbReference type="Rhea" id="RHEA-COMP:11060"/>
        <dbReference type="Rhea" id="RHEA-COMP:11605"/>
        <dbReference type="ChEBI" id="CHEBI:15377"/>
        <dbReference type="ChEBI" id="CHEBI:30013"/>
        <dbReference type="ChEBI" id="CHEBI:43474"/>
        <dbReference type="ChEBI" id="CHEBI:61977"/>
        <dbReference type="EC" id="3.1.3.16"/>
    </reaction>
</comment>
<dbReference type="InterPro" id="IPR029021">
    <property type="entry name" value="Prot-tyrosine_phosphatase-like"/>
</dbReference>
<evidence type="ECO:0000256" key="5">
    <source>
        <dbReference type="ARBA" id="ARBA00048336"/>
    </source>
</evidence>
<feature type="domain" description="Tyrosine-protein phosphatase" evidence="8">
    <location>
        <begin position="1"/>
        <end position="150"/>
    </location>
</feature>
<dbReference type="PANTHER" id="PTHR45948:SF2">
    <property type="entry name" value="DUAL SPECIFICITY PROTEIN PHOSPHATASE"/>
    <property type="match status" value="1"/>
</dbReference>
<keyword evidence="11" id="KW-1185">Reference proteome</keyword>
<dbReference type="CDD" id="cd14498">
    <property type="entry name" value="DSP"/>
    <property type="match status" value="1"/>
</dbReference>
<sequence>MDEVYPNVWLGQYEAALDAQTTTLRRHKITHIVSIGLFEKWWTTRKDPKHLLLEMEDSPFVFVTDYFGQVFPFMDEALSNGGGVLVHCQQGQSRSSAIVIAYLMRKLQKQYPETLNKILIHRKKGDAKYWFPNPNHFVTQSNSISITEKSQPTKKIIDTIHTMTKKLRHFGKNRWNSSIQYSDKIDIEKELANALKNLSLQVTKLQSDINKKEKLYVTISVSSDKEEEEKQYPTVGSTPVGQKKTKSDPSDEHWKRHVVIGLDENDLAIFRKEWVLLVFLCHQFQLYEIAVHRNTSNILFILGEMYFSDLLHTFQEVFEPKNKDLILDYDNPSASIAAALQIYAQKEREKAKTS</sequence>
<dbReference type="Gene3D" id="3.90.190.10">
    <property type="entry name" value="Protein tyrosine phosphatase superfamily"/>
    <property type="match status" value="1"/>
</dbReference>
<evidence type="ECO:0000256" key="3">
    <source>
        <dbReference type="ARBA" id="ARBA00022912"/>
    </source>
</evidence>
<dbReference type="PANTHER" id="PTHR45948">
    <property type="entry name" value="DUAL SPECIFICITY PROTEIN PHOSPHATASE DDB_G0269404-RELATED"/>
    <property type="match status" value="1"/>
</dbReference>
<dbReference type="PROSITE" id="PS50056">
    <property type="entry name" value="TYR_PHOSPHATASE_2"/>
    <property type="match status" value="1"/>
</dbReference>
<dbReference type="OrthoDB" id="253091at2759"/>
<feature type="coiled-coil region" evidence="6">
    <location>
        <begin position="188"/>
        <end position="215"/>
    </location>
</feature>
<evidence type="ECO:0000259" key="8">
    <source>
        <dbReference type="PROSITE" id="PS50054"/>
    </source>
</evidence>
<accession>X6M7V0</accession>
<dbReference type="GO" id="GO:0007165">
    <property type="term" value="P:signal transduction"/>
    <property type="evidence" value="ECO:0007669"/>
    <property type="project" value="TreeGrafter"/>
</dbReference>
<dbReference type="SMART" id="SM00195">
    <property type="entry name" value="DSPc"/>
    <property type="match status" value="1"/>
</dbReference>
<evidence type="ECO:0000313" key="10">
    <source>
        <dbReference type="EMBL" id="ETO10058.1"/>
    </source>
</evidence>
<organism evidence="10 11">
    <name type="scientific">Reticulomyxa filosa</name>
    <dbReference type="NCBI Taxonomy" id="46433"/>
    <lineage>
        <taxon>Eukaryota</taxon>
        <taxon>Sar</taxon>
        <taxon>Rhizaria</taxon>
        <taxon>Retaria</taxon>
        <taxon>Foraminifera</taxon>
        <taxon>Monothalamids</taxon>
        <taxon>Reticulomyxidae</taxon>
        <taxon>Reticulomyxa</taxon>
    </lineage>
</organism>
<dbReference type="PROSITE" id="PS00383">
    <property type="entry name" value="TYR_PHOSPHATASE_1"/>
    <property type="match status" value="1"/>
</dbReference>
<dbReference type="PROSITE" id="PS50054">
    <property type="entry name" value="TYR_PHOSPHATASE_DUAL"/>
    <property type="match status" value="1"/>
</dbReference>
<name>X6M7V0_RETFI</name>
<evidence type="ECO:0008006" key="12">
    <source>
        <dbReference type="Google" id="ProtNLM"/>
    </source>
</evidence>
<dbReference type="InterPro" id="IPR000340">
    <property type="entry name" value="Dual-sp_phosphatase_cat-dom"/>
</dbReference>
<feature type="region of interest" description="Disordered" evidence="7">
    <location>
        <begin position="228"/>
        <end position="250"/>
    </location>
</feature>
<proteinExistence type="inferred from homology"/>
<feature type="domain" description="Tyrosine specific protein phosphatases" evidence="9">
    <location>
        <begin position="64"/>
        <end position="122"/>
    </location>
</feature>
<evidence type="ECO:0000256" key="4">
    <source>
        <dbReference type="ARBA" id="ARBA00047761"/>
    </source>
</evidence>
<keyword evidence="3" id="KW-0904">Protein phosphatase</keyword>
<evidence type="ECO:0000256" key="7">
    <source>
        <dbReference type="SAM" id="MobiDB-lite"/>
    </source>
</evidence>
<dbReference type="AlphaFoldDB" id="X6M7V0"/>
<protein>
    <recommendedName>
        <fullName evidence="12">Protein-tyrosine-phosphatase</fullName>
    </recommendedName>
</protein>
<dbReference type="EMBL" id="ASPP01023690">
    <property type="protein sequence ID" value="ETO10058.1"/>
    <property type="molecule type" value="Genomic_DNA"/>
</dbReference>
<gene>
    <name evidence="10" type="ORF">RFI_27318</name>
</gene>
<keyword evidence="6" id="KW-0175">Coiled coil</keyword>
<dbReference type="Pfam" id="PF00782">
    <property type="entry name" value="DSPc"/>
    <property type="match status" value="1"/>
</dbReference>
<dbReference type="GO" id="GO:0004725">
    <property type="term" value="F:protein tyrosine phosphatase activity"/>
    <property type="evidence" value="ECO:0007669"/>
    <property type="project" value="TreeGrafter"/>
</dbReference>
<dbReference type="InterPro" id="IPR016130">
    <property type="entry name" value="Tyr_Pase_AS"/>
</dbReference>
<evidence type="ECO:0000256" key="1">
    <source>
        <dbReference type="ARBA" id="ARBA00008601"/>
    </source>
</evidence>
<keyword evidence="2" id="KW-0378">Hydrolase</keyword>
<dbReference type="Proteomes" id="UP000023152">
    <property type="component" value="Unassembled WGS sequence"/>
</dbReference>
<dbReference type="SUPFAM" id="SSF52799">
    <property type="entry name" value="(Phosphotyrosine protein) phosphatases II"/>
    <property type="match status" value="1"/>
</dbReference>
<reference evidence="10 11" key="1">
    <citation type="journal article" date="2013" name="Curr. Biol.">
        <title>The Genome of the Foraminiferan Reticulomyxa filosa.</title>
        <authorList>
            <person name="Glockner G."/>
            <person name="Hulsmann N."/>
            <person name="Schleicher M."/>
            <person name="Noegel A.A."/>
            <person name="Eichinger L."/>
            <person name="Gallinger C."/>
            <person name="Pawlowski J."/>
            <person name="Sierra R."/>
            <person name="Euteneuer U."/>
            <person name="Pillet L."/>
            <person name="Moustafa A."/>
            <person name="Platzer M."/>
            <person name="Groth M."/>
            <person name="Szafranski K."/>
            <person name="Schliwa M."/>
        </authorList>
    </citation>
    <scope>NUCLEOTIDE SEQUENCE [LARGE SCALE GENOMIC DNA]</scope>
</reference>
<dbReference type="InterPro" id="IPR020422">
    <property type="entry name" value="TYR_PHOSPHATASE_DUAL_dom"/>
</dbReference>
<evidence type="ECO:0000259" key="9">
    <source>
        <dbReference type="PROSITE" id="PS50056"/>
    </source>
</evidence>
<evidence type="ECO:0000256" key="2">
    <source>
        <dbReference type="ARBA" id="ARBA00022801"/>
    </source>
</evidence>
<dbReference type="GO" id="GO:0004722">
    <property type="term" value="F:protein serine/threonine phosphatase activity"/>
    <property type="evidence" value="ECO:0007669"/>
    <property type="project" value="UniProtKB-EC"/>
</dbReference>
<comment type="catalytic activity">
    <reaction evidence="4">
        <text>O-phospho-L-seryl-[protein] + H2O = L-seryl-[protein] + phosphate</text>
        <dbReference type="Rhea" id="RHEA:20629"/>
        <dbReference type="Rhea" id="RHEA-COMP:9863"/>
        <dbReference type="Rhea" id="RHEA-COMP:11604"/>
        <dbReference type="ChEBI" id="CHEBI:15377"/>
        <dbReference type="ChEBI" id="CHEBI:29999"/>
        <dbReference type="ChEBI" id="CHEBI:43474"/>
        <dbReference type="ChEBI" id="CHEBI:83421"/>
        <dbReference type="EC" id="3.1.3.16"/>
    </reaction>
</comment>
<comment type="caution">
    <text evidence="10">The sequence shown here is derived from an EMBL/GenBank/DDBJ whole genome shotgun (WGS) entry which is preliminary data.</text>
</comment>
<evidence type="ECO:0000256" key="6">
    <source>
        <dbReference type="SAM" id="Coils"/>
    </source>
</evidence>